<dbReference type="EMBL" id="CP000158">
    <property type="protein sequence ID" value="ABI78010.1"/>
    <property type="molecule type" value="Genomic_DNA"/>
</dbReference>
<evidence type="ECO:0000256" key="6">
    <source>
        <dbReference type="RuleBase" id="RU362091"/>
    </source>
</evidence>
<evidence type="ECO:0000256" key="7">
    <source>
        <dbReference type="SAM" id="Phobius"/>
    </source>
</evidence>
<accession>Q0C070</accession>
<evidence type="ECO:0000256" key="1">
    <source>
        <dbReference type="ARBA" id="ARBA00004141"/>
    </source>
</evidence>
<dbReference type="CDD" id="cd10328">
    <property type="entry name" value="SLC5sbd_YidK"/>
    <property type="match status" value="1"/>
</dbReference>
<evidence type="ECO:0000256" key="3">
    <source>
        <dbReference type="ARBA" id="ARBA00022692"/>
    </source>
</evidence>
<sequence>MSTFLFFTALVALISYLATRRHRMDSSDAYFLGGRSLTAWIIAGSLMLTNLSTEHLIGLNGDAFNHTFAVTAWETTAAIAMVVMALFFLPRYLKSGFATIPQFLAERYDGQTRTIATLIFLFSYVVAILPVVLLFGATGIDSLFDISEQTGLSPDLVKWMLVWGIGALGSIYAVFGGLRAVAISDTVNGIGFLIAALLIPALALWMIGDGNPMAGLETVYTAEKPKFDVTGDEPGSFLPFSVLFTGMIVNQIFFWCTNQSIVQRALGAKNLKEGQKGVLIAAGFKLLGPAVVVLPGIIAFYLFKDDLSKDQYLQAYPMLVKAVLPDWLVGFFAAVMVGAVLSTFNSVLNSSATLFSEGIYKSIFNKEASGERIVLSGRVCSVVLALAAMIAAPLIDTSGSLHNYLQKINATFFGPMLAVILLGFFTRRVPALAAKVVLIGGPVLFFLLVFAFEGPVQAFLRDLFRTPYDIHFLHLLALIFSVSVIFMLVVGLVSPAQKIYKAEYTHDVDITPWRHAKVVGSVIIVLTIGFYALMAQ</sequence>
<dbReference type="InterPro" id="IPR001734">
    <property type="entry name" value="Na/solute_symporter"/>
</dbReference>
<comment type="subcellular location">
    <subcellularLocation>
        <location evidence="1">Membrane</location>
        <topology evidence="1">Multi-pass membrane protein</topology>
    </subcellularLocation>
</comment>
<organism evidence="8 9">
    <name type="scientific">Hyphomonas neptunium (strain ATCC 15444)</name>
    <dbReference type="NCBI Taxonomy" id="228405"/>
    <lineage>
        <taxon>Bacteria</taxon>
        <taxon>Pseudomonadati</taxon>
        <taxon>Pseudomonadota</taxon>
        <taxon>Alphaproteobacteria</taxon>
        <taxon>Hyphomonadales</taxon>
        <taxon>Hyphomonadaceae</taxon>
        <taxon>Hyphomonas</taxon>
    </lineage>
</organism>
<dbReference type="PANTHER" id="PTHR11819:SF195">
    <property type="entry name" value="SODIUM_GLUCOSE COTRANSPORTER 4"/>
    <property type="match status" value="1"/>
</dbReference>
<reference evidence="8 9" key="1">
    <citation type="journal article" date="2006" name="J. Bacteriol.">
        <title>Comparative genomic evidence for a close relationship between the dimorphic prosthecate bacteria Hyphomonas neptunium and Caulobacter crescentus.</title>
        <authorList>
            <person name="Badger J.H."/>
            <person name="Hoover T.R."/>
            <person name="Brun Y.V."/>
            <person name="Weiner R.M."/>
            <person name="Laub M.T."/>
            <person name="Alexandre G."/>
            <person name="Mrazek J."/>
            <person name="Ren Q."/>
            <person name="Paulsen I.T."/>
            <person name="Nelson K.E."/>
            <person name="Khouri H.M."/>
            <person name="Radune D."/>
            <person name="Sosa J."/>
            <person name="Dodson R.J."/>
            <person name="Sullivan S.A."/>
            <person name="Rosovitz M.J."/>
            <person name="Madupu R."/>
            <person name="Brinkac L.M."/>
            <person name="Durkin A.S."/>
            <person name="Daugherty S.C."/>
            <person name="Kothari S.P."/>
            <person name="Giglio M.G."/>
            <person name="Zhou L."/>
            <person name="Haft D.H."/>
            <person name="Selengut J.D."/>
            <person name="Davidsen T.M."/>
            <person name="Yang Q."/>
            <person name="Zafar N."/>
            <person name="Ward N.L."/>
        </authorList>
    </citation>
    <scope>NUCLEOTIDE SEQUENCE [LARGE SCALE GENOMIC DNA]</scope>
    <source>
        <strain evidence="8 9">ATCC 15444</strain>
    </source>
</reference>
<feature type="transmembrane region" description="Helical" evidence="7">
    <location>
        <begin position="327"/>
        <end position="352"/>
    </location>
</feature>
<feature type="transmembrane region" description="Helical" evidence="7">
    <location>
        <begin position="278"/>
        <end position="303"/>
    </location>
</feature>
<keyword evidence="9" id="KW-1185">Reference proteome</keyword>
<feature type="transmembrane region" description="Helical" evidence="7">
    <location>
        <begin position="407"/>
        <end position="425"/>
    </location>
</feature>
<name>Q0C070_HYPNA</name>
<dbReference type="Proteomes" id="UP000001959">
    <property type="component" value="Chromosome"/>
</dbReference>
<feature type="transmembrane region" description="Helical" evidence="7">
    <location>
        <begin position="373"/>
        <end position="395"/>
    </location>
</feature>
<dbReference type="GO" id="GO:0005412">
    <property type="term" value="F:D-glucose:sodium symporter activity"/>
    <property type="evidence" value="ECO:0007669"/>
    <property type="project" value="TreeGrafter"/>
</dbReference>
<evidence type="ECO:0000256" key="2">
    <source>
        <dbReference type="ARBA" id="ARBA00006434"/>
    </source>
</evidence>
<gene>
    <name evidence="8" type="ordered locus">HNE_2177</name>
</gene>
<evidence type="ECO:0000256" key="5">
    <source>
        <dbReference type="ARBA" id="ARBA00023136"/>
    </source>
</evidence>
<feature type="transmembrane region" description="Helical" evidence="7">
    <location>
        <begin position="114"/>
        <end position="136"/>
    </location>
</feature>
<feature type="transmembrane region" description="Helical" evidence="7">
    <location>
        <begin position="156"/>
        <end position="175"/>
    </location>
</feature>
<dbReference type="Gene3D" id="1.20.1730.10">
    <property type="entry name" value="Sodium/glucose cotransporter"/>
    <property type="match status" value="1"/>
</dbReference>
<dbReference type="STRING" id="228405.HNE_2177"/>
<dbReference type="PROSITE" id="PS50283">
    <property type="entry name" value="NA_SOLUT_SYMP_3"/>
    <property type="match status" value="1"/>
</dbReference>
<dbReference type="PANTHER" id="PTHR11819">
    <property type="entry name" value="SOLUTE CARRIER FAMILY 5"/>
    <property type="match status" value="1"/>
</dbReference>
<protein>
    <submittedName>
        <fullName evidence="8">Transporter, solute:sodium symporter (SSS) family</fullName>
    </submittedName>
</protein>
<dbReference type="AlphaFoldDB" id="Q0C070"/>
<keyword evidence="4 7" id="KW-1133">Transmembrane helix</keyword>
<evidence type="ECO:0000256" key="4">
    <source>
        <dbReference type="ARBA" id="ARBA00022989"/>
    </source>
</evidence>
<evidence type="ECO:0000313" key="9">
    <source>
        <dbReference type="Proteomes" id="UP000001959"/>
    </source>
</evidence>
<dbReference type="NCBIfam" id="TIGR00813">
    <property type="entry name" value="sss"/>
    <property type="match status" value="1"/>
</dbReference>
<dbReference type="HOGENOM" id="CLU_018808_9_3_5"/>
<feature type="transmembrane region" description="Helical" evidence="7">
    <location>
        <begin position="237"/>
        <end position="257"/>
    </location>
</feature>
<keyword evidence="5 7" id="KW-0472">Membrane</keyword>
<dbReference type="InterPro" id="IPR038377">
    <property type="entry name" value="Na/Glc_symporter_sf"/>
</dbReference>
<dbReference type="GO" id="GO:0005886">
    <property type="term" value="C:plasma membrane"/>
    <property type="evidence" value="ECO:0007669"/>
    <property type="project" value="TreeGrafter"/>
</dbReference>
<dbReference type="NCBIfam" id="NF007790">
    <property type="entry name" value="PRK10484.1"/>
    <property type="match status" value="1"/>
</dbReference>
<keyword evidence="3 7" id="KW-0812">Transmembrane</keyword>
<evidence type="ECO:0000313" key="8">
    <source>
        <dbReference type="EMBL" id="ABI78010.1"/>
    </source>
</evidence>
<dbReference type="KEGG" id="hne:HNE_2177"/>
<feature type="transmembrane region" description="Helical" evidence="7">
    <location>
        <begin position="515"/>
        <end position="534"/>
    </location>
</feature>
<dbReference type="Pfam" id="PF00474">
    <property type="entry name" value="SSF"/>
    <property type="match status" value="1"/>
</dbReference>
<feature type="transmembrane region" description="Helical" evidence="7">
    <location>
        <begin position="432"/>
        <end position="452"/>
    </location>
</feature>
<feature type="transmembrane region" description="Helical" evidence="7">
    <location>
        <begin position="472"/>
        <end position="494"/>
    </location>
</feature>
<proteinExistence type="inferred from homology"/>
<feature type="transmembrane region" description="Helical" evidence="7">
    <location>
        <begin position="75"/>
        <end position="93"/>
    </location>
</feature>
<comment type="similarity">
    <text evidence="2 6">Belongs to the sodium:solute symporter (SSF) (TC 2.A.21) family.</text>
</comment>
<dbReference type="eggNOG" id="COG4146">
    <property type="taxonomic scope" value="Bacteria"/>
</dbReference>
<feature type="transmembrane region" description="Helical" evidence="7">
    <location>
        <begin position="187"/>
        <end position="207"/>
    </location>
</feature>